<keyword evidence="2" id="KW-1185">Reference proteome</keyword>
<sequence>MHYTLDNTLDAVPLRLNSESFWQFSLTFYPNVKTVCLRWQNEYQANVNVLLALCYAEYLAWQVVPASLPSALVSLQTVNLQLTQTLRHCRGRLTDLPISTEQHRLLKESLLNCELVAESVEQHLICQSLHFRPQVQPYNLEHYSDTLESATAKTLTDDIVDLRQALVILKTHTV</sequence>
<reference evidence="2" key="1">
    <citation type="journal article" date="2019" name="Int. J. Syst. Evol. Microbiol.">
        <title>The Global Catalogue of Microorganisms (GCM) 10K type strain sequencing project: providing services to taxonomists for standard genome sequencing and annotation.</title>
        <authorList>
            <consortium name="The Broad Institute Genomics Platform"/>
            <consortium name="The Broad Institute Genome Sequencing Center for Infectious Disease"/>
            <person name="Wu L."/>
            <person name="Ma J."/>
        </authorList>
    </citation>
    <scope>NUCLEOTIDE SEQUENCE [LARGE SCALE GENOMIC DNA]</scope>
    <source>
        <strain evidence="2">KCTC 23723</strain>
    </source>
</reference>
<name>A0ABQ2WRU3_9ALTE</name>
<evidence type="ECO:0008006" key="3">
    <source>
        <dbReference type="Google" id="ProtNLM"/>
    </source>
</evidence>
<gene>
    <name evidence="1" type="ORF">GCM10008111_25560</name>
</gene>
<dbReference type="Proteomes" id="UP000634667">
    <property type="component" value="Unassembled WGS sequence"/>
</dbReference>
<protein>
    <recommendedName>
        <fullName evidence="3">TIGR02444 family protein</fullName>
    </recommendedName>
</protein>
<organism evidence="1 2">
    <name type="scientific">Alishewanella tabrizica</name>
    <dbReference type="NCBI Taxonomy" id="671278"/>
    <lineage>
        <taxon>Bacteria</taxon>
        <taxon>Pseudomonadati</taxon>
        <taxon>Pseudomonadota</taxon>
        <taxon>Gammaproteobacteria</taxon>
        <taxon>Alteromonadales</taxon>
        <taxon>Alteromonadaceae</taxon>
        <taxon>Alishewanella</taxon>
    </lineage>
</organism>
<comment type="caution">
    <text evidence="1">The sequence shown here is derived from an EMBL/GenBank/DDBJ whole genome shotgun (WGS) entry which is preliminary data.</text>
</comment>
<dbReference type="EMBL" id="BMYR01000011">
    <property type="protein sequence ID" value="GGW68488.1"/>
    <property type="molecule type" value="Genomic_DNA"/>
</dbReference>
<dbReference type="Pfam" id="PF09523">
    <property type="entry name" value="DUF2390"/>
    <property type="match status" value="1"/>
</dbReference>
<evidence type="ECO:0000313" key="1">
    <source>
        <dbReference type="EMBL" id="GGW68488.1"/>
    </source>
</evidence>
<accession>A0ABQ2WRU3</accession>
<dbReference type="RefSeq" id="WP_189483625.1">
    <property type="nucleotide sequence ID" value="NZ_BMYR01000011.1"/>
</dbReference>
<dbReference type="InterPro" id="IPR012659">
    <property type="entry name" value="CHP02444"/>
</dbReference>
<evidence type="ECO:0000313" key="2">
    <source>
        <dbReference type="Proteomes" id="UP000634667"/>
    </source>
</evidence>
<proteinExistence type="predicted"/>